<dbReference type="Pfam" id="PF02518">
    <property type="entry name" value="HATPase_c"/>
    <property type="match status" value="1"/>
</dbReference>
<feature type="domain" description="Histidine kinase" evidence="7">
    <location>
        <begin position="70"/>
        <end position="296"/>
    </location>
</feature>
<keyword evidence="3" id="KW-0597">Phosphoprotein</keyword>
<evidence type="ECO:0000256" key="1">
    <source>
        <dbReference type="ARBA" id="ARBA00000085"/>
    </source>
</evidence>
<keyword evidence="5" id="KW-0418">Kinase</keyword>
<feature type="coiled-coil region" evidence="6">
    <location>
        <begin position="22"/>
        <end position="53"/>
    </location>
</feature>
<keyword evidence="6" id="KW-0175">Coiled coil</keyword>
<dbReference type="SUPFAM" id="SSF47384">
    <property type="entry name" value="Homodimeric domain of signal transducing histidine kinase"/>
    <property type="match status" value="1"/>
</dbReference>
<keyword evidence="9" id="KW-1185">Reference proteome</keyword>
<evidence type="ECO:0000259" key="7">
    <source>
        <dbReference type="PROSITE" id="PS50109"/>
    </source>
</evidence>
<organism evidence="8 9">
    <name type="scientific">Dyadobacter subterraneus</name>
    <dbReference type="NCBI Taxonomy" id="2773304"/>
    <lineage>
        <taxon>Bacteria</taxon>
        <taxon>Pseudomonadati</taxon>
        <taxon>Bacteroidota</taxon>
        <taxon>Cytophagia</taxon>
        <taxon>Cytophagales</taxon>
        <taxon>Spirosomataceae</taxon>
        <taxon>Dyadobacter</taxon>
    </lineage>
</organism>
<dbReference type="PANTHER" id="PTHR43304:SF1">
    <property type="entry name" value="PAC DOMAIN-CONTAINING PROTEIN"/>
    <property type="match status" value="1"/>
</dbReference>
<dbReference type="SMART" id="SM00387">
    <property type="entry name" value="HATPase_c"/>
    <property type="match status" value="1"/>
</dbReference>
<dbReference type="SMART" id="SM00388">
    <property type="entry name" value="HisKA"/>
    <property type="match status" value="1"/>
</dbReference>
<dbReference type="InterPro" id="IPR005467">
    <property type="entry name" value="His_kinase_dom"/>
</dbReference>
<evidence type="ECO:0000256" key="5">
    <source>
        <dbReference type="ARBA" id="ARBA00022777"/>
    </source>
</evidence>
<sequence length="296" mass="32828">MRGTAQDVTEQRLLQIELEHQVQERTAELEVINEELAAINEEYMATNEELAESNYLLTQSNQNLQQFAYIASHDLQEPLRKIQSFGNLLSSRYNKDLGEGVHLIERMQTAANRMSVLIHDLLTFSRISTKQDNTETVPLSKVVDAVLSDLELTIQETGAVITVNKLPVITGDESQLGQLFLNLISNALKFKHPDIAPVIKISSDSIPSYQLPANVKPAKSALRYYRIEVADNGIGFDQKYADRIFQVFQRLHGRSEFAGTGIGLAICEKVASNHGGAISATSQPGNGATFIIYLPE</sequence>
<dbReference type="Proteomes" id="UP000634134">
    <property type="component" value="Unassembled WGS sequence"/>
</dbReference>
<evidence type="ECO:0000256" key="2">
    <source>
        <dbReference type="ARBA" id="ARBA00012438"/>
    </source>
</evidence>
<evidence type="ECO:0000256" key="6">
    <source>
        <dbReference type="SAM" id="Coils"/>
    </source>
</evidence>
<dbReference type="Pfam" id="PF00512">
    <property type="entry name" value="HisKA"/>
    <property type="match status" value="1"/>
</dbReference>
<dbReference type="Gene3D" id="1.10.287.130">
    <property type="match status" value="1"/>
</dbReference>
<reference evidence="9" key="1">
    <citation type="submission" date="2023-07" db="EMBL/GenBank/DDBJ databases">
        <title>Dyadobacter sp. nov 'subterranea' isolated from contaminted grondwater.</title>
        <authorList>
            <person name="Szabo I."/>
            <person name="Al-Omari J."/>
            <person name="Szerdahelyi S.G."/>
            <person name="Rado J."/>
        </authorList>
    </citation>
    <scope>NUCLEOTIDE SEQUENCE [LARGE SCALE GENOMIC DNA]</scope>
    <source>
        <strain evidence="9">UP-52</strain>
    </source>
</reference>
<dbReference type="InterPro" id="IPR004358">
    <property type="entry name" value="Sig_transdc_His_kin-like_C"/>
</dbReference>
<dbReference type="InterPro" id="IPR003594">
    <property type="entry name" value="HATPase_dom"/>
</dbReference>
<dbReference type="Gene3D" id="3.30.565.10">
    <property type="entry name" value="Histidine kinase-like ATPase, C-terminal domain"/>
    <property type="match status" value="1"/>
</dbReference>
<dbReference type="EC" id="2.7.13.3" evidence="2"/>
<comment type="catalytic activity">
    <reaction evidence="1">
        <text>ATP + protein L-histidine = ADP + protein N-phospho-L-histidine.</text>
        <dbReference type="EC" id="2.7.13.3"/>
    </reaction>
</comment>
<evidence type="ECO:0000256" key="4">
    <source>
        <dbReference type="ARBA" id="ARBA00022679"/>
    </source>
</evidence>
<evidence type="ECO:0000313" key="8">
    <source>
        <dbReference type="EMBL" id="MBE9461437.1"/>
    </source>
</evidence>
<dbReference type="SUPFAM" id="SSF55874">
    <property type="entry name" value="ATPase domain of HSP90 chaperone/DNA topoisomerase II/histidine kinase"/>
    <property type="match status" value="1"/>
</dbReference>
<dbReference type="InterPro" id="IPR036097">
    <property type="entry name" value="HisK_dim/P_sf"/>
</dbReference>
<dbReference type="PROSITE" id="PS50109">
    <property type="entry name" value="HIS_KIN"/>
    <property type="match status" value="1"/>
</dbReference>
<dbReference type="CDD" id="cd00082">
    <property type="entry name" value="HisKA"/>
    <property type="match status" value="1"/>
</dbReference>
<dbReference type="InterPro" id="IPR036890">
    <property type="entry name" value="HATPase_C_sf"/>
</dbReference>
<evidence type="ECO:0000313" key="9">
    <source>
        <dbReference type="Proteomes" id="UP000634134"/>
    </source>
</evidence>
<gene>
    <name evidence="8" type="ORF">IEE83_06040</name>
</gene>
<proteinExistence type="predicted"/>
<protein>
    <recommendedName>
        <fullName evidence="2">histidine kinase</fullName>
        <ecNumber evidence="2">2.7.13.3</ecNumber>
    </recommendedName>
</protein>
<name>A0ABR9W7J1_9BACT</name>
<dbReference type="EMBL" id="JACYGY010000001">
    <property type="protein sequence ID" value="MBE9461437.1"/>
    <property type="molecule type" value="Genomic_DNA"/>
</dbReference>
<comment type="caution">
    <text evidence="8">The sequence shown here is derived from an EMBL/GenBank/DDBJ whole genome shotgun (WGS) entry which is preliminary data.</text>
</comment>
<dbReference type="InterPro" id="IPR052162">
    <property type="entry name" value="Sensor_kinase/Photoreceptor"/>
</dbReference>
<dbReference type="PANTHER" id="PTHR43304">
    <property type="entry name" value="PHYTOCHROME-LIKE PROTEIN CPH1"/>
    <property type="match status" value="1"/>
</dbReference>
<keyword evidence="4" id="KW-0808">Transferase</keyword>
<dbReference type="PRINTS" id="PR00344">
    <property type="entry name" value="BCTRLSENSOR"/>
</dbReference>
<dbReference type="InterPro" id="IPR003661">
    <property type="entry name" value="HisK_dim/P_dom"/>
</dbReference>
<accession>A0ABR9W7J1</accession>
<evidence type="ECO:0000256" key="3">
    <source>
        <dbReference type="ARBA" id="ARBA00022553"/>
    </source>
</evidence>